<dbReference type="RefSeq" id="WP_136694418.1">
    <property type="nucleotide sequence ID" value="NZ_SSHH01000004.1"/>
</dbReference>
<dbReference type="InterPro" id="IPR009061">
    <property type="entry name" value="DNA-bd_dom_put_sf"/>
</dbReference>
<evidence type="ECO:0000313" key="3">
    <source>
        <dbReference type="Proteomes" id="UP000309389"/>
    </source>
</evidence>
<dbReference type="SUPFAM" id="SSF46955">
    <property type="entry name" value="Putative DNA-binding domain"/>
    <property type="match status" value="1"/>
</dbReference>
<evidence type="ECO:0000259" key="1">
    <source>
        <dbReference type="Pfam" id="PF12728"/>
    </source>
</evidence>
<comment type="caution">
    <text evidence="2">The sequence shown here is derived from an EMBL/GenBank/DDBJ whole genome shotgun (WGS) entry which is preliminary data.</text>
</comment>
<dbReference type="EMBL" id="SSHH01000004">
    <property type="protein sequence ID" value="TIX48845.1"/>
    <property type="molecule type" value="Genomic_DNA"/>
</dbReference>
<organism evidence="2 3">
    <name type="scientific">Alteraurantiacibacter aquimixticola</name>
    <dbReference type="NCBI Taxonomy" id="2489173"/>
    <lineage>
        <taxon>Bacteria</taxon>
        <taxon>Pseudomonadati</taxon>
        <taxon>Pseudomonadota</taxon>
        <taxon>Alphaproteobacteria</taxon>
        <taxon>Sphingomonadales</taxon>
        <taxon>Erythrobacteraceae</taxon>
        <taxon>Alteraurantiacibacter</taxon>
    </lineage>
</organism>
<dbReference type="Pfam" id="PF12728">
    <property type="entry name" value="HTH_17"/>
    <property type="match status" value="1"/>
</dbReference>
<dbReference type="Proteomes" id="UP000309389">
    <property type="component" value="Unassembled WGS sequence"/>
</dbReference>
<feature type="domain" description="Helix-turn-helix" evidence="1">
    <location>
        <begin position="2"/>
        <end position="53"/>
    </location>
</feature>
<proteinExistence type="predicted"/>
<keyword evidence="3" id="KW-1185">Reference proteome</keyword>
<evidence type="ECO:0000313" key="2">
    <source>
        <dbReference type="EMBL" id="TIX48845.1"/>
    </source>
</evidence>
<reference evidence="2 3" key="1">
    <citation type="submission" date="2019-04" db="EMBL/GenBank/DDBJ databases">
        <title>Altererythrobacter aquimixticola sp. nov., isolated from sediment of junction between the ocean and a freshwater spring.</title>
        <authorList>
            <person name="Yoon J.-H."/>
        </authorList>
    </citation>
    <scope>NUCLEOTIDE SEQUENCE [LARGE SCALE GENOMIC DNA]</scope>
    <source>
        <strain evidence="2 3">SSKS-13</strain>
    </source>
</reference>
<name>A0A4T3EWC1_9SPHN</name>
<dbReference type="GO" id="GO:0003677">
    <property type="term" value="F:DNA binding"/>
    <property type="evidence" value="ECO:0007669"/>
    <property type="project" value="UniProtKB-KW"/>
</dbReference>
<dbReference type="OrthoDB" id="9806994at2"/>
<accession>A0A4T3EWC1</accession>
<dbReference type="AlphaFoldDB" id="A0A4T3EWC1"/>
<gene>
    <name evidence="2" type="ORF">E5222_13960</name>
</gene>
<sequence length="59" mass="6711">MLLNTRDAADYLGLSSSTLEHWRTTEPMRGPAFVRLGHQVRYRQSDLDEYVNSSVVEAA</sequence>
<dbReference type="InterPro" id="IPR041657">
    <property type="entry name" value="HTH_17"/>
</dbReference>
<protein>
    <submittedName>
        <fullName evidence="2">DNA-binding protein</fullName>
    </submittedName>
</protein>
<keyword evidence="2" id="KW-0238">DNA-binding</keyword>